<name>A0A5J4N7M7_9TREM</name>
<sequence>MSRGQRALSERLLKMFADLMFSNGMGNQFFLASGTLLGSFRHHDYIPWDDDVDVLADESVRLKIRQLVLSLGDEYLIHSTDTRDKIFTQLLNPDLDVYDLEYSRNTSVYPWGWPALDVSYYAAEEQIRRALVTRVLIKPHIGPKLKTVCEISSSAEVIVHSTVFKLRANDSIGNVEDELNHIVSMLQTTEYPAYITTKLIGVTPTRRQLISTVKIRHPKNAGYRVSNDAACNSLDAPVKEPVDVGPVAQRYGGGMQHDGSRDRVRAEARAKDVHESSKDRQEASGLGRIFDSLSRKRHG</sequence>
<accession>A0A5J4N7M7</accession>
<protein>
    <recommendedName>
        <fullName evidence="2">LicD/FKTN/FKRP nucleotidyltransferase domain-containing protein</fullName>
    </recommendedName>
</protein>
<feature type="region of interest" description="Disordered" evidence="1">
    <location>
        <begin position="250"/>
        <end position="299"/>
    </location>
</feature>
<dbReference type="GO" id="GO:0009100">
    <property type="term" value="P:glycoprotein metabolic process"/>
    <property type="evidence" value="ECO:0007669"/>
    <property type="project" value="UniProtKB-ARBA"/>
</dbReference>
<evidence type="ECO:0000256" key="1">
    <source>
        <dbReference type="SAM" id="MobiDB-lite"/>
    </source>
</evidence>
<feature type="domain" description="LicD/FKTN/FKRP nucleotidyltransferase" evidence="2">
    <location>
        <begin position="29"/>
        <end position="54"/>
    </location>
</feature>
<proteinExistence type="predicted"/>
<feature type="compositionally biased region" description="Basic and acidic residues" evidence="1">
    <location>
        <begin position="258"/>
        <end position="282"/>
    </location>
</feature>
<dbReference type="InterPro" id="IPR007074">
    <property type="entry name" value="LicD/FKTN/FKRP_NTP_transf"/>
</dbReference>
<evidence type="ECO:0000313" key="4">
    <source>
        <dbReference type="Proteomes" id="UP000324629"/>
    </source>
</evidence>
<comment type="caution">
    <text evidence="3">The sequence shown here is derived from an EMBL/GenBank/DDBJ whole genome shotgun (WGS) entry which is preliminary data.</text>
</comment>
<organism evidence="3 4">
    <name type="scientific">Paragonimus westermani</name>
    <dbReference type="NCBI Taxonomy" id="34504"/>
    <lineage>
        <taxon>Eukaryota</taxon>
        <taxon>Metazoa</taxon>
        <taxon>Spiralia</taxon>
        <taxon>Lophotrochozoa</taxon>
        <taxon>Platyhelminthes</taxon>
        <taxon>Trematoda</taxon>
        <taxon>Digenea</taxon>
        <taxon>Plagiorchiida</taxon>
        <taxon>Troglotremata</taxon>
        <taxon>Troglotrematidae</taxon>
        <taxon>Paragonimus</taxon>
    </lineage>
</organism>
<gene>
    <name evidence="3" type="ORF">DEA37_0007912</name>
</gene>
<dbReference type="EMBL" id="QNGE01006583">
    <property type="protein sequence ID" value="KAA3671370.1"/>
    <property type="molecule type" value="Genomic_DNA"/>
</dbReference>
<evidence type="ECO:0000313" key="3">
    <source>
        <dbReference type="EMBL" id="KAA3671370.1"/>
    </source>
</evidence>
<evidence type="ECO:0000259" key="2">
    <source>
        <dbReference type="Pfam" id="PF04991"/>
    </source>
</evidence>
<keyword evidence="4" id="KW-1185">Reference proteome</keyword>
<dbReference type="Proteomes" id="UP000324629">
    <property type="component" value="Unassembled WGS sequence"/>
</dbReference>
<reference evidence="3 4" key="1">
    <citation type="journal article" date="2019" name="Gigascience">
        <title>Whole-genome sequence of the oriental lung fluke Paragonimus westermani.</title>
        <authorList>
            <person name="Oey H."/>
            <person name="Zakrzewski M."/>
            <person name="Narain K."/>
            <person name="Devi K.R."/>
            <person name="Agatsuma T."/>
            <person name="Nawaratna S."/>
            <person name="Gobert G.N."/>
            <person name="Jones M.K."/>
            <person name="Ragan M.A."/>
            <person name="McManus D.P."/>
            <person name="Krause L."/>
        </authorList>
    </citation>
    <scope>NUCLEOTIDE SEQUENCE [LARGE SCALE GENOMIC DNA]</scope>
    <source>
        <strain evidence="3 4">IND2009</strain>
    </source>
</reference>
<dbReference type="Pfam" id="PF04991">
    <property type="entry name" value="LicD"/>
    <property type="match status" value="1"/>
</dbReference>
<dbReference type="AlphaFoldDB" id="A0A5J4N7M7"/>